<dbReference type="AlphaFoldDB" id="A0A418Y365"/>
<evidence type="ECO:0000313" key="1">
    <source>
        <dbReference type="EMBL" id="RJG19979.1"/>
    </source>
</evidence>
<organism evidence="1 2">
    <name type="scientific">Alcanivorax profundi</name>
    <dbReference type="NCBI Taxonomy" id="2338368"/>
    <lineage>
        <taxon>Bacteria</taxon>
        <taxon>Pseudomonadati</taxon>
        <taxon>Pseudomonadota</taxon>
        <taxon>Gammaproteobacteria</taxon>
        <taxon>Oceanospirillales</taxon>
        <taxon>Alcanivoracaceae</taxon>
        <taxon>Alcanivorax</taxon>
    </lineage>
</organism>
<reference evidence="1 2" key="1">
    <citation type="submission" date="2018-09" db="EMBL/GenBank/DDBJ databases">
        <title>Alcanivorax profundi sp. nov., isolated from 1000 m-depth seawater of the Mariana Trench.</title>
        <authorList>
            <person name="Liu J."/>
        </authorList>
    </citation>
    <scope>NUCLEOTIDE SEQUENCE [LARGE SCALE GENOMIC DNA]</scope>
    <source>
        <strain evidence="1 2">MTEO17</strain>
    </source>
</reference>
<comment type="caution">
    <text evidence="1">The sequence shown here is derived from an EMBL/GenBank/DDBJ whole genome shotgun (WGS) entry which is preliminary data.</text>
</comment>
<name>A0A418Y365_9GAMM</name>
<gene>
    <name evidence="1" type="ORF">D4A39_03850</name>
</gene>
<dbReference type="Proteomes" id="UP000283734">
    <property type="component" value="Unassembled WGS sequence"/>
</dbReference>
<keyword evidence="2" id="KW-1185">Reference proteome</keyword>
<proteinExistence type="predicted"/>
<accession>A0A418Y365</accession>
<evidence type="ECO:0000313" key="2">
    <source>
        <dbReference type="Proteomes" id="UP000283734"/>
    </source>
</evidence>
<sequence length="369" mass="41433">MRVEQGGFVPVAFQIDEMAAKGMVWFEQSGFDLQGQAGLFDASDELMMMLTDAGPASVPSVSLPEGELLADLQVAQDCHFYLIRNNPERSENFYVSHDIEAGRTRTALYRLDAEPDNELNWRYLSYQGYQGDGSIIDTLKMRMSAGVLSRFTRMTLDNYNLRPRLVGSTTGPIRSVMHLRTKVVLAGIPVMTLQVQAMRYAAHYEAHTYAKIPDLYRATLKDPEVSVTVDGNNQLGAHVYTAAFHDKPIVVDGQVNEPEFVNQPLTMEENWILFDSGKQFALLTELTVPAELMQTPLALIYQDDANLRVEPEQFTGQLPNLGYLLKGWPEPEELRFTVSLYFDSGMHGFEAADYARQRSATEDVKVSVP</sequence>
<protein>
    <submittedName>
        <fullName evidence="1">Uncharacterized protein</fullName>
    </submittedName>
</protein>
<dbReference type="EMBL" id="QYYA01000001">
    <property type="protein sequence ID" value="RJG19979.1"/>
    <property type="molecule type" value="Genomic_DNA"/>
</dbReference>